<protein>
    <submittedName>
        <fullName evidence="1">Uncharacterized protein</fullName>
    </submittedName>
</protein>
<organism evidence="1 2">
    <name type="scientific">Bacteroides fragilis</name>
    <dbReference type="NCBI Taxonomy" id="817"/>
    <lineage>
        <taxon>Bacteria</taxon>
        <taxon>Pseudomonadati</taxon>
        <taxon>Bacteroidota</taxon>
        <taxon>Bacteroidia</taxon>
        <taxon>Bacteroidales</taxon>
        <taxon>Bacteroidaceae</taxon>
        <taxon>Bacteroides</taxon>
    </lineage>
</organism>
<dbReference type="Proteomes" id="UP000501467">
    <property type="component" value="Chromosome"/>
</dbReference>
<sequence length="95" mass="10975">MCKMEITDLIKGMESANVSDIYIFLHEDGPVAFDASAAHLLFYFPEMEMESVFCSDSKRHRIIQGFALEPVLERLAQYPCLVDDDYIRIMGCFER</sequence>
<evidence type="ECO:0000313" key="2">
    <source>
        <dbReference type="Proteomes" id="UP000501467"/>
    </source>
</evidence>
<dbReference type="AlphaFoldDB" id="A0AAP9SUV7"/>
<proteinExistence type="predicted"/>
<dbReference type="EMBL" id="CP054003">
    <property type="protein sequence ID" value="QKH84008.1"/>
    <property type="molecule type" value="Genomic_DNA"/>
</dbReference>
<accession>A0AAP9SUV7</accession>
<name>A0AAP9SUV7_BACFG</name>
<gene>
    <name evidence="1" type="ORF">FOC69_06415</name>
</gene>
<reference evidence="1 2" key="1">
    <citation type="submission" date="2020-05" db="EMBL/GenBank/DDBJ databases">
        <title>FDA dAtabase for Regulatory Grade micrObial Sequences (FDA-ARGOS): Supporting development and validation of Infectious Disease Dx tests.</title>
        <authorList>
            <person name="Bojja K."/>
            <person name="Kessler A."/>
            <person name="Tallon L."/>
            <person name="Sadzewicz L."/>
            <person name="Zhao X."/>
            <person name="Vavikolanu K."/>
            <person name="Mehta A."/>
            <person name="Aluvathingal J."/>
            <person name="Nadendla S."/>
            <person name="Myers T."/>
            <person name="Yan Y."/>
            <person name="Sichtig H."/>
        </authorList>
    </citation>
    <scope>NUCLEOTIDE SEQUENCE [LARGE SCALE GENOMIC DNA]</scope>
    <source>
        <strain evidence="1 2">FDAARGOS_763</strain>
    </source>
</reference>
<evidence type="ECO:0000313" key="1">
    <source>
        <dbReference type="EMBL" id="QKH84008.1"/>
    </source>
</evidence>
<dbReference type="RefSeq" id="WP_032541394.1">
    <property type="nucleotide sequence ID" value="NZ_CP054003.1"/>
</dbReference>